<name>A0ACB7ZAF6_9ERIC</name>
<keyword evidence="2" id="KW-1185">Reference proteome</keyword>
<organism evidence="1 2">
    <name type="scientific">Vaccinium darrowii</name>
    <dbReference type="NCBI Taxonomy" id="229202"/>
    <lineage>
        <taxon>Eukaryota</taxon>
        <taxon>Viridiplantae</taxon>
        <taxon>Streptophyta</taxon>
        <taxon>Embryophyta</taxon>
        <taxon>Tracheophyta</taxon>
        <taxon>Spermatophyta</taxon>
        <taxon>Magnoliopsida</taxon>
        <taxon>eudicotyledons</taxon>
        <taxon>Gunneridae</taxon>
        <taxon>Pentapetalae</taxon>
        <taxon>asterids</taxon>
        <taxon>Ericales</taxon>
        <taxon>Ericaceae</taxon>
        <taxon>Vaccinioideae</taxon>
        <taxon>Vaccinieae</taxon>
        <taxon>Vaccinium</taxon>
    </lineage>
</organism>
<gene>
    <name evidence="1" type="ORF">Vadar_008577</name>
</gene>
<comment type="caution">
    <text evidence="1">The sequence shown here is derived from an EMBL/GenBank/DDBJ whole genome shotgun (WGS) entry which is preliminary data.</text>
</comment>
<dbReference type="EMBL" id="CM037162">
    <property type="protein sequence ID" value="KAH7862721.1"/>
    <property type="molecule type" value="Genomic_DNA"/>
</dbReference>
<evidence type="ECO:0000313" key="1">
    <source>
        <dbReference type="EMBL" id="KAH7862721.1"/>
    </source>
</evidence>
<protein>
    <submittedName>
        <fullName evidence="1">Uncharacterized protein</fullName>
    </submittedName>
</protein>
<reference evidence="1 2" key="1">
    <citation type="journal article" date="2021" name="Hortic Res">
        <title>High-quality reference genome and annotation aids understanding of berry development for evergreen blueberry (Vaccinium darrowii).</title>
        <authorList>
            <person name="Yu J."/>
            <person name="Hulse-Kemp A.M."/>
            <person name="Babiker E."/>
            <person name="Staton M."/>
        </authorList>
    </citation>
    <scope>NUCLEOTIDE SEQUENCE [LARGE SCALE GENOMIC DNA]</scope>
    <source>
        <strain evidence="2">cv. NJ 8807/NJ 8810</strain>
        <tissue evidence="1">Young leaf</tissue>
    </source>
</reference>
<dbReference type="Proteomes" id="UP000828048">
    <property type="component" value="Chromosome 12"/>
</dbReference>
<proteinExistence type="predicted"/>
<sequence>MDDGGGDDNLQQTMGFTSEDFSELNDIINLTTKSSIEEISELYKSFNSTNDYENEMPKVESTGLKSLLNEEFSTRQELLDRVRSTALIEGYVTVIKRSKGDRKVVIGCDRGGKFRGTSVPLDERKKISATRLISCPFEMVGLKRVVQCDISTSLEL</sequence>
<evidence type="ECO:0000313" key="2">
    <source>
        <dbReference type="Proteomes" id="UP000828048"/>
    </source>
</evidence>
<accession>A0ACB7ZAF6</accession>